<keyword evidence="2" id="KW-1185">Reference proteome</keyword>
<gene>
    <name evidence="1" type="ORF">V6N11_053961</name>
</gene>
<name>A0ABR2S2F1_9ROSI</name>
<sequence>MAAPSPSTVSLKLLIAPKSQRVLYAEAGKDFVDFLFNIMSLPVATVIRLLGKQGIEGCTGNIYESIENLGDSYMPATIKDMLLKPMVTNYAANVSLLLPTLQSSTYTNLYRCGNYMNVNCRKNVTNDSNTNCPSCYCYDMEHNVTFVNPTNKPSYSGEVGFVKGAATYMIMDDLVVRPMSTESIFTLLSKFNIKDVGDLEVKVASVGAKEAVELLRALIWSKAVLTDVFLSGKKKPSTKSEPSH</sequence>
<proteinExistence type="predicted"/>
<accession>A0ABR2S2F1</accession>
<dbReference type="Pfam" id="PF05056">
    <property type="entry name" value="DUF674"/>
    <property type="match status" value="1"/>
</dbReference>
<evidence type="ECO:0000313" key="2">
    <source>
        <dbReference type="Proteomes" id="UP001396334"/>
    </source>
</evidence>
<reference evidence="1 2" key="1">
    <citation type="journal article" date="2024" name="G3 (Bethesda)">
        <title>Genome assembly of Hibiscus sabdariffa L. provides insights into metabolisms of medicinal natural products.</title>
        <authorList>
            <person name="Kim T."/>
        </authorList>
    </citation>
    <scope>NUCLEOTIDE SEQUENCE [LARGE SCALE GENOMIC DNA]</scope>
    <source>
        <strain evidence="1">TK-2024</strain>
        <tissue evidence="1">Old leaves</tissue>
    </source>
</reference>
<organism evidence="1 2">
    <name type="scientific">Hibiscus sabdariffa</name>
    <name type="common">roselle</name>
    <dbReference type="NCBI Taxonomy" id="183260"/>
    <lineage>
        <taxon>Eukaryota</taxon>
        <taxon>Viridiplantae</taxon>
        <taxon>Streptophyta</taxon>
        <taxon>Embryophyta</taxon>
        <taxon>Tracheophyta</taxon>
        <taxon>Spermatophyta</taxon>
        <taxon>Magnoliopsida</taxon>
        <taxon>eudicotyledons</taxon>
        <taxon>Gunneridae</taxon>
        <taxon>Pentapetalae</taxon>
        <taxon>rosids</taxon>
        <taxon>malvids</taxon>
        <taxon>Malvales</taxon>
        <taxon>Malvaceae</taxon>
        <taxon>Malvoideae</taxon>
        <taxon>Hibiscus</taxon>
    </lineage>
</organism>
<comment type="caution">
    <text evidence="1">The sequence shown here is derived from an EMBL/GenBank/DDBJ whole genome shotgun (WGS) entry which is preliminary data.</text>
</comment>
<evidence type="ECO:0008006" key="3">
    <source>
        <dbReference type="Google" id="ProtNLM"/>
    </source>
</evidence>
<dbReference type="EMBL" id="JBBPBN010000017">
    <property type="protein sequence ID" value="KAK9019437.1"/>
    <property type="molecule type" value="Genomic_DNA"/>
</dbReference>
<dbReference type="InterPro" id="IPR007750">
    <property type="entry name" value="DUF674"/>
</dbReference>
<dbReference type="PANTHER" id="PTHR33103:SF110">
    <property type="entry name" value="DUF674 FAMILY PROTEIN"/>
    <property type="match status" value="1"/>
</dbReference>
<dbReference type="Proteomes" id="UP001396334">
    <property type="component" value="Unassembled WGS sequence"/>
</dbReference>
<evidence type="ECO:0000313" key="1">
    <source>
        <dbReference type="EMBL" id="KAK9019437.1"/>
    </source>
</evidence>
<dbReference type="PANTHER" id="PTHR33103">
    <property type="entry name" value="OS01G0153900 PROTEIN"/>
    <property type="match status" value="1"/>
</dbReference>
<protein>
    <recommendedName>
        <fullName evidence="3">DUF674 domain-containing protein</fullName>
    </recommendedName>
</protein>